<dbReference type="EMBL" id="LAOC01000001">
    <property type="protein sequence ID" value="KJV78647.1"/>
    <property type="molecule type" value="Genomic_DNA"/>
</dbReference>
<evidence type="ECO:0000313" key="2">
    <source>
        <dbReference type="Proteomes" id="UP000033591"/>
    </source>
</evidence>
<name>A0A0F3PFD4_RICRH</name>
<dbReference type="Proteomes" id="UP000033591">
    <property type="component" value="Unassembled WGS sequence"/>
</dbReference>
<sequence length="44" mass="5222">MFTKKTKQSLFFTTKIKIDIKYKTAEIVSINYFIFVTLNTDEVL</sequence>
<reference evidence="1 2" key="1">
    <citation type="submission" date="2015-01" db="EMBL/GenBank/DDBJ databases">
        <title>Genome Sequencing of Rickettsiales.</title>
        <authorList>
            <person name="Daugherty S.C."/>
            <person name="Su Q."/>
            <person name="Abolude K."/>
            <person name="Beier-Sexton M."/>
            <person name="Carlyon J.A."/>
            <person name="Carter R."/>
            <person name="Day N.P."/>
            <person name="Dumler S.J."/>
            <person name="Dyachenko V."/>
            <person name="Godinez A."/>
            <person name="Kurtti T.J."/>
            <person name="Lichay M."/>
            <person name="Mullins K.E."/>
            <person name="Ott S."/>
            <person name="Pappas-Brown V."/>
            <person name="Paris D.H."/>
            <person name="Patel P."/>
            <person name="Richards A.L."/>
            <person name="Sadzewicz L."/>
            <person name="Sears K."/>
            <person name="Seidman D."/>
            <person name="Sengamalay N."/>
            <person name="Stenos J."/>
            <person name="Tallon L.J."/>
            <person name="Vincent G."/>
            <person name="Fraser C.M."/>
            <person name="Munderloh U."/>
            <person name="Dunning-Hotopp J.C."/>
        </authorList>
    </citation>
    <scope>NUCLEOTIDE SEQUENCE [LARGE SCALE GENOMIC DNA]</scope>
    <source>
        <strain evidence="1 2">Ect</strain>
    </source>
</reference>
<gene>
    <name evidence="1" type="ORF">RMAECT_1332</name>
</gene>
<dbReference type="PATRIC" id="fig|1359199.3.peg.1315"/>
<proteinExistence type="predicted"/>
<comment type="caution">
    <text evidence="1">The sequence shown here is derived from an EMBL/GenBank/DDBJ whole genome shotgun (WGS) entry which is preliminary data.</text>
</comment>
<dbReference type="AlphaFoldDB" id="A0A0F3PFD4"/>
<protein>
    <submittedName>
        <fullName evidence="1">Uncharacterized protein</fullName>
    </submittedName>
</protein>
<evidence type="ECO:0000313" key="1">
    <source>
        <dbReference type="EMBL" id="KJV78647.1"/>
    </source>
</evidence>
<organism evidence="1 2">
    <name type="scientific">Rickettsia rhipicephali str. Ect</name>
    <dbReference type="NCBI Taxonomy" id="1359199"/>
    <lineage>
        <taxon>Bacteria</taxon>
        <taxon>Pseudomonadati</taxon>
        <taxon>Pseudomonadota</taxon>
        <taxon>Alphaproteobacteria</taxon>
        <taxon>Rickettsiales</taxon>
        <taxon>Rickettsiaceae</taxon>
        <taxon>Rickettsieae</taxon>
        <taxon>Rickettsia</taxon>
        <taxon>spotted fever group</taxon>
    </lineage>
</organism>
<accession>A0A0F3PFD4</accession>